<gene>
    <name evidence="1" type="ORF">IM811_013144</name>
</gene>
<dbReference type="EMBL" id="JADCTT010000005">
    <property type="protein sequence ID" value="KAF9751350.1"/>
    <property type="molecule type" value="Genomic_DNA"/>
</dbReference>
<accession>A0A8H7N8Y9</accession>
<comment type="caution">
    <text evidence="1">The sequence shown here is derived from an EMBL/GenBank/DDBJ whole genome shotgun (WGS) entry which is preliminary data.</text>
</comment>
<dbReference type="Proteomes" id="UP000616885">
    <property type="component" value="Unassembled WGS sequence"/>
</dbReference>
<reference evidence="1" key="1">
    <citation type="submission" date="2020-10" db="EMBL/GenBank/DDBJ databases">
        <title>High-Quality Genome Resource of Clonostachys rosea strain S41 by Oxford Nanopore Long-Read Sequencing.</title>
        <authorList>
            <person name="Wang H."/>
        </authorList>
    </citation>
    <scope>NUCLEOTIDE SEQUENCE</scope>
    <source>
        <strain evidence="1">S41</strain>
    </source>
</reference>
<evidence type="ECO:0000313" key="2">
    <source>
        <dbReference type="Proteomes" id="UP000616885"/>
    </source>
</evidence>
<evidence type="ECO:0000313" key="1">
    <source>
        <dbReference type="EMBL" id="KAF9751350.1"/>
    </source>
</evidence>
<sequence length="108" mass="12315">MCGKAHSYASQCESLQYIRLRVLSIRVGRQSPSNSWTEGRAKMVDPKVPRTWLCDHTPISLRLNPAEEEEMGLEHMPIIFSNRNNGDGLGAEKYLERAIMSNSLRARR</sequence>
<name>A0A8H7N8Y9_BIOOC</name>
<dbReference type="AlphaFoldDB" id="A0A8H7N8Y9"/>
<organism evidence="1 2">
    <name type="scientific">Bionectria ochroleuca</name>
    <name type="common">Gliocladium roseum</name>
    <dbReference type="NCBI Taxonomy" id="29856"/>
    <lineage>
        <taxon>Eukaryota</taxon>
        <taxon>Fungi</taxon>
        <taxon>Dikarya</taxon>
        <taxon>Ascomycota</taxon>
        <taxon>Pezizomycotina</taxon>
        <taxon>Sordariomycetes</taxon>
        <taxon>Hypocreomycetidae</taxon>
        <taxon>Hypocreales</taxon>
        <taxon>Bionectriaceae</taxon>
        <taxon>Clonostachys</taxon>
    </lineage>
</organism>
<protein>
    <submittedName>
        <fullName evidence="1">Uncharacterized protein</fullName>
    </submittedName>
</protein>
<proteinExistence type="predicted"/>